<dbReference type="STRING" id="92696.A0A4R0RT22"/>
<gene>
    <name evidence="1" type="ORF">EIP91_000148</name>
</gene>
<proteinExistence type="predicted"/>
<evidence type="ECO:0008006" key="3">
    <source>
        <dbReference type="Google" id="ProtNLM"/>
    </source>
</evidence>
<dbReference type="AlphaFoldDB" id="A0A4R0RT22"/>
<accession>A0A4R0RT22</accession>
<organism evidence="1 2">
    <name type="scientific">Steccherinum ochraceum</name>
    <dbReference type="NCBI Taxonomy" id="92696"/>
    <lineage>
        <taxon>Eukaryota</taxon>
        <taxon>Fungi</taxon>
        <taxon>Dikarya</taxon>
        <taxon>Basidiomycota</taxon>
        <taxon>Agaricomycotina</taxon>
        <taxon>Agaricomycetes</taxon>
        <taxon>Polyporales</taxon>
        <taxon>Steccherinaceae</taxon>
        <taxon>Steccherinum</taxon>
    </lineage>
</organism>
<keyword evidence="2" id="KW-1185">Reference proteome</keyword>
<evidence type="ECO:0000313" key="1">
    <source>
        <dbReference type="EMBL" id="TCD71056.1"/>
    </source>
</evidence>
<dbReference type="EMBL" id="RWJN01000010">
    <property type="protein sequence ID" value="TCD71056.1"/>
    <property type="molecule type" value="Genomic_DNA"/>
</dbReference>
<sequence length="371" mass="42428">MPVPTRSRSPIVVPVPAVPRKHYEPATRHPTMYDNDGDIVFIARAANGSRQLLKVSRKSFKNWDVLRDVGKRVDVFWRMESGDDSLCVEVEDPAEDVAAFLRAHMADAMSVQAVWGLNKRDPKVPIKLGSILRVSHKYHLRDDLNTHLREFFSSAWPQSLRDWDESEQTFRLLAAAIVDKSSLRLFAEDEFPEAASAIRLAQQVDLTEIFPAAFYHLSRIPVSHDWDKKRQPASPRSSRHFAPSSRSAMWYLLSTPDLLRLLQGREKIQEFMVDNWASSVFVACRSGCCKQPLECAKHYHALTSLHSMLSEDDESYHDPLSFLQRRFSQPIAVIQERFSICEACAESAWRISMAKRAELWDLLPEFFGVSG</sequence>
<dbReference type="Proteomes" id="UP000292702">
    <property type="component" value="Unassembled WGS sequence"/>
</dbReference>
<name>A0A4R0RT22_9APHY</name>
<evidence type="ECO:0000313" key="2">
    <source>
        <dbReference type="Proteomes" id="UP000292702"/>
    </source>
</evidence>
<protein>
    <recommendedName>
        <fullName evidence="3">BTB domain-containing protein</fullName>
    </recommendedName>
</protein>
<dbReference type="OrthoDB" id="3218112at2759"/>
<reference evidence="1 2" key="1">
    <citation type="submission" date="2018-11" db="EMBL/GenBank/DDBJ databases">
        <title>Genome assembly of Steccherinum ochraceum LE-BIN_3174, the white-rot fungus of the Steccherinaceae family (The Residual Polyporoid clade, Polyporales, Basidiomycota).</title>
        <authorList>
            <person name="Fedorova T.V."/>
            <person name="Glazunova O.A."/>
            <person name="Landesman E.O."/>
            <person name="Moiseenko K.V."/>
            <person name="Psurtseva N.V."/>
            <person name="Savinova O.S."/>
            <person name="Shakhova N.V."/>
            <person name="Tyazhelova T.V."/>
            <person name="Vasina D.V."/>
        </authorList>
    </citation>
    <scope>NUCLEOTIDE SEQUENCE [LARGE SCALE GENOMIC DNA]</scope>
    <source>
        <strain evidence="1 2">LE-BIN_3174</strain>
    </source>
</reference>
<comment type="caution">
    <text evidence="1">The sequence shown here is derived from an EMBL/GenBank/DDBJ whole genome shotgun (WGS) entry which is preliminary data.</text>
</comment>